<comment type="caution">
    <text evidence="1">The sequence shown here is derived from an EMBL/GenBank/DDBJ whole genome shotgun (WGS) entry which is preliminary data.</text>
</comment>
<dbReference type="EMBL" id="JBFDTB010000015">
    <property type="protein sequence ID" value="MEW3466401.1"/>
    <property type="molecule type" value="Genomic_DNA"/>
</dbReference>
<name>A0ABV3MD98_9ENTE</name>
<dbReference type="Proteomes" id="UP001554047">
    <property type="component" value="Unassembled WGS sequence"/>
</dbReference>
<proteinExistence type="predicted"/>
<sequence>MYSDLNHFLEDMRSKTIEEQKMMINEMINALNFDQLSQVINFLKEPFFTNNLKDYLLDSTLPDIKSKEFLFLVQAERYNGNIVRKFMNEAGISNYYLDKFINKYQLKKISSGMYIFPHKTLDAPFLFQSQYSKAVVSHETALYMLDLSDVIPRRTIMSMPKDYKLSQIEKNANRYMKIYDGLYNNNKSLIISYPENDPILLTRNAPIDSAQIVLKKTMNNNPVRVTSAEKTIADVLASSSTTEEEVKYEALKKYYDLYPRDSKRLRRVAQKQGVLKVLDKYLWELKLD</sequence>
<evidence type="ECO:0000313" key="2">
    <source>
        <dbReference type="Proteomes" id="UP001554047"/>
    </source>
</evidence>
<protein>
    <recommendedName>
        <fullName evidence="3">Transcriptional regulator</fullName>
    </recommendedName>
</protein>
<accession>A0ABV3MD98</accession>
<organism evidence="1 2">
    <name type="scientific">Enterococcus entomosocium</name>
    <dbReference type="NCBI Taxonomy" id="3034352"/>
    <lineage>
        <taxon>Bacteria</taxon>
        <taxon>Bacillati</taxon>
        <taxon>Bacillota</taxon>
        <taxon>Bacilli</taxon>
        <taxon>Lactobacillales</taxon>
        <taxon>Enterococcaceae</taxon>
        <taxon>Enterococcus</taxon>
    </lineage>
</organism>
<evidence type="ECO:0008006" key="3">
    <source>
        <dbReference type="Google" id="ProtNLM"/>
    </source>
</evidence>
<gene>
    <name evidence="1" type="ORF">AB1I55_09890</name>
</gene>
<reference evidence="1 2" key="1">
    <citation type="submission" date="2024-05" db="EMBL/GenBank/DDBJ databases">
        <title>Human gut microbiome strain richness.</title>
        <authorList>
            <person name="Chen-Liaw A."/>
        </authorList>
    </citation>
    <scope>NUCLEOTIDE SEQUENCE [LARGE SCALE GENOMIC DNA]</scope>
    <source>
        <strain evidence="1 2">J1100102st1_G3_J1100102_180507</strain>
    </source>
</reference>
<evidence type="ECO:0000313" key="1">
    <source>
        <dbReference type="EMBL" id="MEW3466401.1"/>
    </source>
</evidence>
<dbReference type="RefSeq" id="WP_196044384.1">
    <property type="nucleotide sequence ID" value="NZ_JBFDTA010000010.1"/>
</dbReference>
<keyword evidence="2" id="KW-1185">Reference proteome</keyword>